<evidence type="ECO:0000256" key="1">
    <source>
        <dbReference type="SAM" id="MobiDB-lite"/>
    </source>
</evidence>
<dbReference type="InterPro" id="IPR053006">
    <property type="entry name" value="Meiosis_regulatory"/>
</dbReference>
<dbReference type="EMBL" id="BTGD01000001">
    <property type="protein sequence ID" value="GMM53676.1"/>
    <property type="molecule type" value="Genomic_DNA"/>
</dbReference>
<evidence type="ECO:0000313" key="2">
    <source>
        <dbReference type="EMBL" id="GMM53676.1"/>
    </source>
</evidence>
<comment type="caution">
    <text evidence="2">The sequence shown here is derived from an EMBL/GenBank/DDBJ whole genome shotgun (WGS) entry which is preliminary data.</text>
</comment>
<feature type="compositionally biased region" description="Basic and acidic residues" evidence="1">
    <location>
        <begin position="34"/>
        <end position="46"/>
    </location>
</feature>
<proteinExistence type="predicted"/>
<reference evidence="2 3" key="1">
    <citation type="journal article" date="2023" name="Elife">
        <title>Identification of key yeast species and microbe-microbe interactions impacting larval growth of Drosophila in the wild.</title>
        <authorList>
            <person name="Mure A."/>
            <person name="Sugiura Y."/>
            <person name="Maeda R."/>
            <person name="Honda K."/>
            <person name="Sakurai N."/>
            <person name="Takahashi Y."/>
            <person name="Watada M."/>
            <person name="Katoh T."/>
            <person name="Gotoh A."/>
            <person name="Gotoh Y."/>
            <person name="Taniguchi I."/>
            <person name="Nakamura K."/>
            <person name="Hayashi T."/>
            <person name="Katayama T."/>
            <person name="Uemura T."/>
            <person name="Hattori Y."/>
        </authorList>
    </citation>
    <scope>NUCLEOTIDE SEQUENCE [LARGE SCALE GENOMIC DNA]</scope>
    <source>
        <strain evidence="2 3">KH-74</strain>
    </source>
</reference>
<dbReference type="PANTHER" id="PTHR28094:SF1">
    <property type="entry name" value="MEIOTICALLY UP-REGULATED GENE 113 PROTEIN"/>
    <property type="match status" value="1"/>
</dbReference>
<sequence length="289" mass="33619">MTQYPTYCRGITLSGNPCKIKVKEGSYCRYHKDQAGKNGKQRKDARTVNIPGSFDNSHNKGNAPRLYPSIKPIQQPNPRKPGYIYIYTYEKLFNSFVNGSTEELSWLKLDNSVLTHKNSDRRLEWNNRNEILCKIGMTTKANVQFRLNEWEQSCSFKIVNLTMDNVNTLIRNANRPERDANKLSKLMSKLSLKKKNNKDSHAAREVRHDITLRSFKNGGYYNDARGKMTLQDIENSLHQLFWKKYGKGIIHCSGCHRTGEDYKRHIEWFLIPIMDLPTVLETIDNFCYA</sequence>
<dbReference type="Proteomes" id="UP001377567">
    <property type="component" value="Unassembled WGS sequence"/>
</dbReference>
<protein>
    <submittedName>
        <fullName evidence="2">Uncharacterized protein</fullName>
    </submittedName>
</protein>
<evidence type="ECO:0000313" key="3">
    <source>
        <dbReference type="Proteomes" id="UP001377567"/>
    </source>
</evidence>
<feature type="region of interest" description="Disordered" evidence="1">
    <location>
        <begin position="34"/>
        <end position="61"/>
    </location>
</feature>
<accession>A0AAV5RRB2</accession>
<dbReference type="Pfam" id="PF13455">
    <property type="entry name" value="MUG113"/>
    <property type="match status" value="1"/>
</dbReference>
<keyword evidence="3" id="KW-1185">Reference proteome</keyword>
<organism evidence="2 3">
    <name type="scientific">Maudiozyma humilis</name>
    <name type="common">Sour dough yeast</name>
    <name type="synonym">Kazachstania humilis</name>
    <dbReference type="NCBI Taxonomy" id="51915"/>
    <lineage>
        <taxon>Eukaryota</taxon>
        <taxon>Fungi</taxon>
        <taxon>Dikarya</taxon>
        <taxon>Ascomycota</taxon>
        <taxon>Saccharomycotina</taxon>
        <taxon>Saccharomycetes</taxon>
        <taxon>Saccharomycetales</taxon>
        <taxon>Saccharomycetaceae</taxon>
        <taxon>Maudiozyma</taxon>
    </lineage>
</organism>
<dbReference type="PANTHER" id="PTHR28094">
    <property type="entry name" value="MEIOTICALLY UP-REGULATED GENE 113 PROTEIN"/>
    <property type="match status" value="1"/>
</dbReference>
<dbReference type="AlphaFoldDB" id="A0AAV5RRB2"/>
<gene>
    <name evidence="2" type="ORF">DAKH74_002920</name>
</gene>
<name>A0AAV5RRB2_MAUHU</name>